<organism evidence="1 2">
    <name type="scientific">Cellulomonas rhizosphaerae</name>
    <dbReference type="NCBI Taxonomy" id="2293719"/>
    <lineage>
        <taxon>Bacteria</taxon>
        <taxon>Bacillati</taxon>
        <taxon>Actinomycetota</taxon>
        <taxon>Actinomycetes</taxon>
        <taxon>Micrococcales</taxon>
        <taxon>Cellulomonadaceae</taxon>
        <taxon>Cellulomonas</taxon>
    </lineage>
</organism>
<gene>
    <name evidence="1" type="ORF">D1825_13340</name>
</gene>
<evidence type="ECO:0000313" key="2">
    <source>
        <dbReference type="Proteomes" id="UP000283374"/>
    </source>
</evidence>
<dbReference type="AlphaFoldDB" id="A0A413RJI5"/>
<evidence type="ECO:0000313" key="1">
    <source>
        <dbReference type="EMBL" id="RHA38712.1"/>
    </source>
</evidence>
<keyword evidence="2" id="KW-1185">Reference proteome</keyword>
<proteinExistence type="predicted"/>
<reference evidence="1 2" key="1">
    <citation type="submission" date="2018-08" db="EMBL/GenBank/DDBJ databases">
        <title>Cellulomonas rhizosphaerae sp. nov., a novel actinomycete isolated from soil.</title>
        <authorList>
            <person name="Tian Y."/>
        </authorList>
    </citation>
    <scope>NUCLEOTIDE SEQUENCE [LARGE SCALE GENOMIC DNA]</scope>
    <source>
        <strain evidence="1 2">NEAU-TCZ24</strain>
    </source>
</reference>
<name>A0A413RJI5_9CELL</name>
<sequence length="90" mass="9569">MNVLDLTPAHVGERVTLTHPNWTVTGRLNGVQTETESVEDRALTDLESTPVPGRTTTIVAVGPWYAGLTDPSRVDVRFAGGVVTGKVNGL</sequence>
<protein>
    <submittedName>
        <fullName evidence="1">Uncharacterized protein</fullName>
    </submittedName>
</protein>
<dbReference type="RefSeq" id="WP_118767905.1">
    <property type="nucleotide sequence ID" value="NZ_QWKP01000211.1"/>
</dbReference>
<dbReference type="EMBL" id="QWKP01000211">
    <property type="protein sequence ID" value="RHA38712.1"/>
    <property type="molecule type" value="Genomic_DNA"/>
</dbReference>
<accession>A0A413RJI5</accession>
<comment type="caution">
    <text evidence="1">The sequence shown here is derived from an EMBL/GenBank/DDBJ whole genome shotgun (WGS) entry which is preliminary data.</text>
</comment>
<dbReference type="Proteomes" id="UP000283374">
    <property type="component" value="Unassembled WGS sequence"/>
</dbReference>